<dbReference type="AlphaFoldDB" id="A0A1M6QSM3"/>
<gene>
    <name evidence="2" type="ORF">SAMN05444267_100276</name>
</gene>
<evidence type="ECO:0000313" key="2">
    <source>
        <dbReference type="EMBL" id="SHK23110.1"/>
    </source>
</evidence>
<evidence type="ECO:0000313" key="3">
    <source>
        <dbReference type="Proteomes" id="UP000184364"/>
    </source>
</evidence>
<dbReference type="EMBL" id="FRAV01000002">
    <property type="protein sequence ID" value="SHK23110.1"/>
    <property type="molecule type" value="Genomic_DNA"/>
</dbReference>
<keyword evidence="1" id="KW-0732">Signal</keyword>
<evidence type="ECO:0008006" key="4">
    <source>
        <dbReference type="Google" id="ProtNLM"/>
    </source>
</evidence>
<proteinExistence type="predicted"/>
<dbReference type="RefSeq" id="WP_073290297.1">
    <property type="nucleotide sequence ID" value="NZ_FRAV01000002.1"/>
</dbReference>
<name>A0A1M6QSM3_9FLAO</name>
<reference evidence="3" key="1">
    <citation type="submission" date="2016-11" db="EMBL/GenBank/DDBJ databases">
        <authorList>
            <person name="Varghese N."/>
            <person name="Submissions S."/>
        </authorList>
    </citation>
    <scope>NUCLEOTIDE SEQUENCE [LARGE SCALE GENOMIC DNA]</scope>
    <source>
        <strain evidence="3">DSM 26899</strain>
    </source>
</reference>
<accession>A0A1M6QSM3</accession>
<dbReference type="Proteomes" id="UP000184364">
    <property type="component" value="Unassembled WGS sequence"/>
</dbReference>
<sequence>MKTKICSAILSLITISAFSQVGIGTSTPTAMLDVNGTMKIRSIPTATSLTGYQLLLSNQGTGGDFQIAEITPQAFISSSVNASVFAAKKTTGITLLSLGIFPSGFQVVTFLQADGTVGTPALFTDTDHTYTVPSSGTYAIGFSFRYGSGLQASLLTTGTGIGILRTRAAVATLIDNCTFSGISVPLVLSLTISDSSINSLYPLQTGDKISFGLTGTSVIDAGVLGSSIGSFYIYKVSN</sequence>
<organism evidence="2 3">
    <name type="scientific">Chryseobacterium polytrichastri</name>
    <dbReference type="NCBI Taxonomy" id="1302687"/>
    <lineage>
        <taxon>Bacteria</taxon>
        <taxon>Pseudomonadati</taxon>
        <taxon>Bacteroidota</taxon>
        <taxon>Flavobacteriia</taxon>
        <taxon>Flavobacteriales</taxon>
        <taxon>Weeksellaceae</taxon>
        <taxon>Chryseobacterium group</taxon>
        <taxon>Chryseobacterium</taxon>
    </lineage>
</organism>
<feature type="signal peptide" evidence="1">
    <location>
        <begin position="1"/>
        <end position="19"/>
    </location>
</feature>
<evidence type="ECO:0000256" key="1">
    <source>
        <dbReference type="SAM" id="SignalP"/>
    </source>
</evidence>
<dbReference type="STRING" id="1302687.SAMN05444267_100276"/>
<dbReference type="OrthoDB" id="1345111at2"/>
<feature type="chain" id="PRO_5012951914" description="C1q domain-containing protein" evidence="1">
    <location>
        <begin position="20"/>
        <end position="238"/>
    </location>
</feature>
<keyword evidence="3" id="KW-1185">Reference proteome</keyword>
<protein>
    <recommendedName>
        <fullName evidence="4">C1q domain-containing protein</fullName>
    </recommendedName>
</protein>